<protein>
    <submittedName>
        <fullName evidence="1">Uncharacterized protein</fullName>
    </submittedName>
</protein>
<gene>
    <name evidence="1" type="ORF">SAMN04489764_2081</name>
</gene>
<dbReference type="EMBL" id="FNKK01000002">
    <property type="protein sequence ID" value="SDQ77787.1"/>
    <property type="molecule type" value="Genomic_DNA"/>
</dbReference>
<dbReference type="OrthoDB" id="3541744at2"/>
<dbReference type="Proteomes" id="UP000217103">
    <property type="component" value="Unassembled WGS sequence"/>
</dbReference>
<proteinExistence type="predicted"/>
<dbReference type="STRING" id="35622.SAMN04489764_2081"/>
<accession>A0A1H1DMY6</accession>
<organism evidence="1 2">
    <name type="scientific">Thermostaphylospora chromogena</name>
    <dbReference type="NCBI Taxonomy" id="35622"/>
    <lineage>
        <taxon>Bacteria</taxon>
        <taxon>Bacillati</taxon>
        <taxon>Actinomycetota</taxon>
        <taxon>Actinomycetes</taxon>
        <taxon>Streptosporangiales</taxon>
        <taxon>Thermomonosporaceae</taxon>
        <taxon>Thermostaphylospora</taxon>
    </lineage>
</organism>
<name>A0A1H1DMY6_9ACTN</name>
<evidence type="ECO:0000313" key="2">
    <source>
        <dbReference type="Proteomes" id="UP000217103"/>
    </source>
</evidence>
<reference evidence="1 2" key="1">
    <citation type="submission" date="2016-10" db="EMBL/GenBank/DDBJ databases">
        <authorList>
            <person name="de Groot N.N."/>
        </authorList>
    </citation>
    <scope>NUCLEOTIDE SEQUENCE [LARGE SCALE GENOMIC DNA]</scope>
    <source>
        <strain evidence="1 2">DSM 43794</strain>
    </source>
</reference>
<keyword evidence="2" id="KW-1185">Reference proteome</keyword>
<sequence length="119" mass="13291">MTRRGHVAAAALGLATSSREECLYCEGGELLAEMFDWEIFIPVDGADRLGPCGTSAWQATSMDELRDALRRMDPAVKPWGRIVHRVYDFGVLPDEWSRRVIFHATLDPAGSVRFERVGP</sequence>
<dbReference type="AlphaFoldDB" id="A0A1H1DMY6"/>
<evidence type="ECO:0000313" key="1">
    <source>
        <dbReference type="EMBL" id="SDQ77787.1"/>
    </source>
</evidence>